<organism evidence="1 2">
    <name type="scientific">Geotrichum galactomycetum</name>
    <dbReference type="NCBI Taxonomy" id="27317"/>
    <lineage>
        <taxon>Eukaryota</taxon>
        <taxon>Fungi</taxon>
        <taxon>Dikarya</taxon>
        <taxon>Ascomycota</taxon>
        <taxon>Saccharomycotina</taxon>
        <taxon>Dipodascomycetes</taxon>
        <taxon>Dipodascales</taxon>
        <taxon>Dipodascaceae</taxon>
        <taxon>Geotrichum</taxon>
    </lineage>
</organism>
<protein>
    <submittedName>
        <fullName evidence="1">Uncharacterized protein</fullName>
    </submittedName>
</protein>
<keyword evidence="2" id="KW-1185">Reference proteome</keyword>
<evidence type="ECO:0000313" key="2">
    <source>
        <dbReference type="Proteomes" id="UP000744676"/>
    </source>
</evidence>
<sequence>MLNSSSASSYLNSPVTQPSSAITNTTPGSAGTTKTPTAHNVPPAINTSTGFVINPVQTPVSAFSSSFRNFHFSPFYQLPPLNLSPSMPVAASITNSISSTHSASSTSNSTSNSPNTNIISTNNSSPFLYSSNPSTKANYLNSLIPPAASAPAAHVNNQLHSVYHYYPSPASGPAIPTPYPLMPAAVAVSSPLHSQPDQPVLPHQLPPPQQQHQHPQQQPLPYCAPLAATVQPPATERRKRKQPNWQEFYKNGYPEEIIVISDDDGDDGATLSTITNPVNRKRILTSSDPQPYKKPCISTIQQQNQPHQQLLAVVNPPPPLLPRQIIKPKDIRVPLILDYNPSLTVDDADGHLDVTKHKSLANGRYVIQKVLGQGTFGKVVSAYDTTKRTLCAVKIIRAIPKYRDASKIELRVLTAIAKYDRENQFQCIHLRECFDYKNHVCLVTDLLDVSIYDFLKSNKYQPFPYAHVKTFARQLFASVAYLHNLGLVHTDLKPENILLKDSRATTVNTIDARGKPSTRKLLRDPSICLIDFGSAIFDDEYHNHIVSTRHYRAPEIILNVGWSFPCDIWSIGCILVEFCTGEALFQTHDNREHLALMEKIIGKRLDRGLLRKASRNTADLVIAPSRSTASGSDHYRINYPNKETKKGSERQVRQTKSLTALFREVVIPGIGVDQPQRHWDLFLDLLQRIFVYDQRKRISAREALEHPFLAL</sequence>
<name>A0ACB6V6X4_9ASCO</name>
<proteinExistence type="predicted"/>
<dbReference type="EMBL" id="QVQA01000030">
    <property type="protein sequence ID" value="KAF5099672.1"/>
    <property type="molecule type" value="Genomic_DNA"/>
</dbReference>
<reference evidence="1 2" key="1">
    <citation type="journal article" date="2020" name="Front. Microbiol.">
        <title>Phenotypic and Genetic Characterization of the Cheese Ripening Yeast Geotrichum candidum.</title>
        <authorList>
            <person name="Perkins V."/>
            <person name="Vignola S."/>
            <person name="Lessard M.H."/>
            <person name="Plante P.L."/>
            <person name="Corbeil J."/>
            <person name="Dugat-Bony E."/>
            <person name="Frenette M."/>
            <person name="Labrie S."/>
        </authorList>
    </citation>
    <scope>NUCLEOTIDE SEQUENCE [LARGE SCALE GENOMIC DNA]</scope>
    <source>
        <strain evidence="1 2">LMA-1147</strain>
    </source>
</reference>
<evidence type="ECO:0000313" key="1">
    <source>
        <dbReference type="EMBL" id="KAF5099672.1"/>
    </source>
</evidence>
<accession>A0ACB6V6X4</accession>
<gene>
    <name evidence="1" type="ORF">D0Z00_001555</name>
</gene>
<comment type="caution">
    <text evidence="1">The sequence shown here is derived from an EMBL/GenBank/DDBJ whole genome shotgun (WGS) entry which is preliminary data.</text>
</comment>
<dbReference type="Proteomes" id="UP000744676">
    <property type="component" value="Unassembled WGS sequence"/>
</dbReference>